<dbReference type="Proteomes" id="UP000062255">
    <property type="component" value="Chromosome"/>
</dbReference>
<dbReference type="Gene3D" id="1.10.10.10">
    <property type="entry name" value="Winged helix-like DNA-binding domain superfamily/Winged helix DNA-binding domain"/>
    <property type="match status" value="1"/>
</dbReference>
<dbReference type="CDD" id="cd07377">
    <property type="entry name" value="WHTH_GntR"/>
    <property type="match status" value="1"/>
</dbReference>
<dbReference type="PATRIC" id="fig|134601.6.peg.1926"/>
<evidence type="ECO:0000256" key="2">
    <source>
        <dbReference type="ARBA" id="ARBA00023125"/>
    </source>
</evidence>
<dbReference type="KEGG" id="mgo:AFA91_09260"/>
<evidence type="ECO:0000256" key="1">
    <source>
        <dbReference type="ARBA" id="ARBA00023015"/>
    </source>
</evidence>
<evidence type="ECO:0000313" key="7">
    <source>
        <dbReference type="Proteomes" id="UP000062255"/>
    </source>
</evidence>
<accession>A0A0K0X3L6</accession>
<dbReference type="InterPro" id="IPR000524">
    <property type="entry name" value="Tscrpt_reg_HTH_GntR"/>
</dbReference>
<gene>
    <name evidence="6" type="ORF">AFA91_09260</name>
</gene>
<dbReference type="InterPro" id="IPR008920">
    <property type="entry name" value="TF_FadR/GntR_C"/>
</dbReference>
<dbReference type="STRING" id="134601.AFA91_09260"/>
<keyword evidence="2" id="KW-0238">DNA-binding</keyword>
<feature type="domain" description="HTH gntR-type" evidence="5">
    <location>
        <begin position="8"/>
        <end position="75"/>
    </location>
</feature>
<dbReference type="RefSeq" id="WP_049744447.1">
    <property type="nucleotide sequence ID" value="NZ_CP012150.1"/>
</dbReference>
<dbReference type="PROSITE" id="PS50949">
    <property type="entry name" value="HTH_GNTR"/>
    <property type="match status" value="1"/>
</dbReference>
<dbReference type="SUPFAM" id="SSF46785">
    <property type="entry name" value="Winged helix' DNA-binding domain"/>
    <property type="match status" value="1"/>
</dbReference>
<name>A0A0K0X3L6_MYCGD</name>
<dbReference type="InterPro" id="IPR036388">
    <property type="entry name" value="WH-like_DNA-bd_sf"/>
</dbReference>
<dbReference type="PANTHER" id="PTHR43537">
    <property type="entry name" value="TRANSCRIPTIONAL REGULATOR, GNTR FAMILY"/>
    <property type="match status" value="1"/>
</dbReference>
<dbReference type="SUPFAM" id="SSF48008">
    <property type="entry name" value="GntR ligand-binding domain-like"/>
    <property type="match status" value="1"/>
</dbReference>
<dbReference type="InterPro" id="IPR036390">
    <property type="entry name" value="WH_DNA-bd_sf"/>
</dbReference>
<keyword evidence="1" id="KW-0805">Transcription regulation</keyword>
<dbReference type="GO" id="GO:0003700">
    <property type="term" value="F:DNA-binding transcription factor activity"/>
    <property type="evidence" value="ECO:0007669"/>
    <property type="project" value="InterPro"/>
</dbReference>
<dbReference type="AlphaFoldDB" id="A0A0K0X3L6"/>
<dbReference type="Pfam" id="PF07729">
    <property type="entry name" value="FCD"/>
    <property type="match status" value="1"/>
</dbReference>
<dbReference type="InterPro" id="IPR011711">
    <property type="entry name" value="GntR_C"/>
</dbReference>
<reference evidence="6 7" key="1">
    <citation type="submission" date="2015-07" db="EMBL/GenBank/DDBJ databases">
        <title>Complete genome sequence of Mycobacterium goodii X7B, a facultative thermophilic biodesulfurizing bacterium.</title>
        <authorList>
            <person name="Yu B."/>
            <person name="Li F."/>
            <person name="Xu P."/>
        </authorList>
    </citation>
    <scope>NUCLEOTIDE SEQUENCE [LARGE SCALE GENOMIC DNA]</scope>
    <source>
        <strain evidence="6 7">X7B</strain>
    </source>
</reference>
<evidence type="ECO:0000256" key="4">
    <source>
        <dbReference type="SAM" id="MobiDB-lite"/>
    </source>
</evidence>
<keyword evidence="3" id="KW-0804">Transcription</keyword>
<dbReference type="SMART" id="SM00345">
    <property type="entry name" value="HTH_GNTR"/>
    <property type="match status" value="1"/>
</dbReference>
<dbReference type="Pfam" id="PF00392">
    <property type="entry name" value="GntR"/>
    <property type="match status" value="1"/>
</dbReference>
<dbReference type="GO" id="GO:0003677">
    <property type="term" value="F:DNA binding"/>
    <property type="evidence" value="ECO:0007669"/>
    <property type="project" value="UniProtKB-KW"/>
</dbReference>
<proteinExistence type="predicted"/>
<dbReference type="PANTHER" id="PTHR43537:SF44">
    <property type="entry name" value="GNTR FAMILY REGULATORY PROTEIN"/>
    <property type="match status" value="1"/>
</dbReference>
<evidence type="ECO:0000313" key="6">
    <source>
        <dbReference type="EMBL" id="AKS32029.1"/>
    </source>
</evidence>
<dbReference type="EMBL" id="CP012150">
    <property type="protein sequence ID" value="AKS32029.1"/>
    <property type="molecule type" value="Genomic_DNA"/>
</dbReference>
<sequence length="251" mass="26961">MLDRPVAGALHGNLVTALGTGIVSGRYLPGHVLTLEGVSAEHGVSRSVAREAVRVLESMGMVESRRRVGITVQEPEKWNVFDPVLIRWRLEAGDRTAQLMSLSELRLGFEPAAAALAARRASPHQCRIMATAVSDMVMHGRNGDLEAYLEADKLFHQTLLEASGNEMFRALNGAVAEVLAGRTHHGLMPEKPNIDAIALHDEVARAIRMGEAGQAERAMRAIIDEAASAIVEVDPSPTENEPSDTGDAAHA</sequence>
<organism evidence="6 7">
    <name type="scientific">Mycolicibacterium goodii</name>
    <name type="common">Mycobacterium goodii</name>
    <dbReference type="NCBI Taxonomy" id="134601"/>
    <lineage>
        <taxon>Bacteria</taxon>
        <taxon>Bacillati</taxon>
        <taxon>Actinomycetota</taxon>
        <taxon>Actinomycetes</taxon>
        <taxon>Mycobacteriales</taxon>
        <taxon>Mycobacteriaceae</taxon>
        <taxon>Mycolicibacterium</taxon>
    </lineage>
</organism>
<protein>
    <submittedName>
        <fullName evidence="6">GntR family transcriptional regulator</fullName>
    </submittedName>
</protein>
<evidence type="ECO:0000259" key="5">
    <source>
        <dbReference type="PROSITE" id="PS50949"/>
    </source>
</evidence>
<feature type="region of interest" description="Disordered" evidence="4">
    <location>
        <begin position="231"/>
        <end position="251"/>
    </location>
</feature>
<dbReference type="SMART" id="SM00895">
    <property type="entry name" value="FCD"/>
    <property type="match status" value="1"/>
</dbReference>
<dbReference type="OrthoDB" id="4164516at2"/>
<dbReference type="Gene3D" id="1.20.120.530">
    <property type="entry name" value="GntR ligand-binding domain-like"/>
    <property type="match status" value="1"/>
</dbReference>
<evidence type="ECO:0000256" key="3">
    <source>
        <dbReference type="ARBA" id="ARBA00023163"/>
    </source>
</evidence>